<sequence>MWKYDRISIILIRFLFSLFKNSLDKKMPQLLRKFRKDSEQTQNSFSIDQHFERVVNFQY</sequence>
<dbReference type="EMBL" id="AKWH02000018">
    <property type="protein sequence ID" value="EKO52799.1"/>
    <property type="molecule type" value="Genomic_DNA"/>
</dbReference>
<name>A0A828YAG8_9LEPT</name>
<organism evidence="1 2">
    <name type="scientific">Leptospira kirschneri str. 200802841</name>
    <dbReference type="NCBI Taxonomy" id="1193047"/>
    <lineage>
        <taxon>Bacteria</taxon>
        <taxon>Pseudomonadati</taxon>
        <taxon>Spirochaetota</taxon>
        <taxon>Spirochaetia</taxon>
        <taxon>Leptospirales</taxon>
        <taxon>Leptospiraceae</taxon>
        <taxon>Leptospira</taxon>
    </lineage>
</organism>
<comment type="caution">
    <text evidence="1">The sequence shown here is derived from an EMBL/GenBank/DDBJ whole genome shotgun (WGS) entry which is preliminary data.</text>
</comment>
<protein>
    <submittedName>
        <fullName evidence="1">Uncharacterized protein</fullName>
    </submittedName>
</protein>
<evidence type="ECO:0000313" key="1">
    <source>
        <dbReference type="EMBL" id="EKO52799.1"/>
    </source>
</evidence>
<dbReference type="Proteomes" id="UP000006339">
    <property type="component" value="Unassembled WGS sequence"/>
</dbReference>
<reference evidence="1" key="1">
    <citation type="submission" date="2012-10" db="EMBL/GenBank/DDBJ databases">
        <authorList>
            <person name="Harkins D.M."/>
            <person name="Durkin A.S."/>
            <person name="Brinkac L.M."/>
            <person name="Selengut J.D."/>
            <person name="Sanka R."/>
            <person name="DePew J."/>
            <person name="Purushe J."/>
            <person name="Picardeau M."/>
            <person name="Werts C."/>
            <person name="Goarant C."/>
            <person name="Vinetz J.M."/>
            <person name="Sutton G.G."/>
            <person name="Nelson W.C."/>
            <person name="Fouts D.E."/>
        </authorList>
    </citation>
    <scope>NUCLEOTIDE SEQUENCE [LARGE SCALE GENOMIC DNA]</scope>
    <source>
        <strain evidence="1">200802841</strain>
    </source>
</reference>
<evidence type="ECO:0000313" key="2">
    <source>
        <dbReference type="Proteomes" id="UP000006339"/>
    </source>
</evidence>
<gene>
    <name evidence="1" type="ORF">LEP1GSC131_2461</name>
</gene>
<dbReference type="AlphaFoldDB" id="A0A828YAG8"/>
<proteinExistence type="predicted"/>
<accession>A0A828YAG8</accession>
<keyword evidence="2" id="KW-1185">Reference proteome</keyword>